<accession>A0A0E0I3F4</accession>
<name>A0A0E0I3F4_ORYNI</name>
<evidence type="ECO:0000313" key="5">
    <source>
        <dbReference type="EnsemblPlants" id="ONIVA07G20140.1"/>
    </source>
</evidence>
<dbReference type="GO" id="GO:0051287">
    <property type="term" value="F:NAD binding"/>
    <property type="evidence" value="ECO:0007669"/>
    <property type="project" value="InterPro"/>
</dbReference>
<dbReference type="HOGENOM" id="CLU_850969_0_0_1"/>
<dbReference type="Pfam" id="PF00346">
    <property type="entry name" value="Complex1_49kDa"/>
    <property type="match status" value="1"/>
</dbReference>
<feature type="compositionally biased region" description="Low complexity" evidence="3">
    <location>
        <begin position="162"/>
        <end position="173"/>
    </location>
</feature>
<dbReference type="PANTHER" id="PTHR11993:SF10">
    <property type="entry name" value="NADH DEHYDROGENASE [UBIQUINONE] IRON-SULFUR PROTEIN 2, MITOCHONDRIAL"/>
    <property type="match status" value="1"/>
</dbReference>
<sequence>MASIRSRLARRQRSGTVGHWGEKETVNWGLSGPMLRASGIQWDLRKVDLYESYNQFDWKIQWQKEGDSLARYLAVEKIPGGPYENLEVRRFKKAKNSEWNDFEYRFLGKKPSPNFELSKQELYARVEVPKENWIHATPSHFPSTPVDAVSPRLRTEPEDTTTDFGFGNDTDAGASGGGGSGFSWRRRRASGGRNLVRSGPHATTAVEDAAGERCSCSSSPRRSFAAARTSSRAPSARDADAAGRRRQRSRGPLCHLLLGCLGFLVACPDNTMVAESTPVRWLPLSASSTARLTWVAAKELDRGSSAVAARELSTGDRTGETPLGPAVTAPTCPPPVPAVVRCGGDEDETM</sequence>
<dbReference type="InterPro" id="IPR029014">
    <property type="entry name" value="NiFe-Hase_large"/>
</dbReference>
<evidence type="ECO:0000256" key="3">
    <source>
        <dbReference type="SAM" id="MobiDB-lite"/>
    </source>
</evidence>
<dbReference type="PANTHER" id="PTHR11993">
    <property type="entry name" value="NADH-UBIQUINONE OXIDOREDUCTASE 49 KDA SUBUNIT"/>
    <property type="match status" value="1"/>
</dbReference>
<dbReference type="AlphaFoldDB" id="A0A0E0I3F4"/>
<feature type="compositionally biased region" description="Low complexity" evidence="3">
    <location>
        <begin position="213"/>
        <end position="234"/>
    </location>
</feature>
<dbReference type="Gramene" id="ONIVA07G20140.1">
    <property type="protein sequence ID" value="ONIVA07G20140.1"/>
    <property type="gene ID" value="ONIVA07G20140"/>
</dbReference>
<reference evidence="5" key="2">
    <citation type="submission" date="2018-04" db="EMBL/GenBank/DDBJ databases">
        <title>OnivRS2 (Oryza nivara Reference Sequence Version 2).</title>
        <authorList>
            <person name="Zhang J."/>
            <person name="Kudrna D."/>
            <person name="Lee S."/>
            <person name="Talag J."/>
            <person name="Rajasekar S."/>
            <person name="Welchert J."/>
            <person name="Hsing Y.-I."/>
            <person name="Wing R.A."/>
        </authorList>
    </citation>
    <scope>NUCLEOTIDE SEQUENCE [LARGE SCALE GENOMIC DNA]</scope>
    <source>
        <strain evidence="5">SL10</strain>
    </source>
</reference>
<dbReference type="Gene3D" id="1.10.645.10">
    <property type="entry name" value="Cytochrome-c3 Hydrogenase, chain B"/>
    <property type="match status" value="1"/>
</dbReference>
<dbReference type="Proteomes" id="UP000006591">
    <property type="component" value="Chromosome 7"/>
</dbReference>
<organism evidence="5">
    <name type="scientific">Oryza nivara</name>
    <name type="common">Indian wild rice</name>
    <name type="synonym">Oryza sativa f. spontanea</name>
    <dbReference type="NCBI Taxonomy" id="4536"/>
    <lineage>
        <taxon>Eukaryota</taxon>
        <taxon>Viridiplantae</taxon>
        <taxon>Streptophyta</taxon>
        <taxon>Embryophyta</taxon>
        <taxon>Tracheophyta</taxon>
        <taxon>Spermatophyta</taxon>
        <taxon>Magnoliopsida</taxon>
        <taxon>Liliopsida</taxon>
        <taxon>Poales</taxon>
        <taxon>Poaceae</taxon>
        <taxon>BOP clade</taxon>
        <taxon>Oryzoideae</taxon>
        <taxon>Oryzeae</taxon>
        <taxon>Oryzinae</taxon>
        <taxon>Oryza</taxon>
    </lineage>
</organism>
<reference evidence="5" key="1">
    <citation type="submission" date="2015-04" db="UniProtKB">
        <authorList>
            <consortium name="EnsemblPlants"/>
        </authorList>
    </citation>
    <scope>IDENTIFICATION</scope>
    <source>
        <strain evidence="5">SL10</strain>
    </source>
</reference>
<dbReference type="EnsemblPlants" id="ONIVA07G20140.1">
    <property type="protein sequence ID" value="ONIVA07G20140.1"/>
    <property type="gene ID" value="ONIVA07G20140"/>
</dbReference>
<evidence type="ECO:0000313" key="6">
    <source>
        <dbReference type="Proteomes" id="UP000006591"/>
    </source>
</evidence>
<dbReference type="OMA" id="ENWIHAT"/>
<evidence type="ECO:0000256" key="1">
    <source>
        <dbReference type="ARBA" id="ARBA00005769"/>
    </source>
</evidence>
<dbReference type="GO" id="GO:0016651">
    <property type="term" value="F:oxidoreductase activity, acting on NAD(P)H"/>
    <property type="evidence" value="ECO:0007669"/>
    <property type="project" value="InterPro"/>
</dbReference>
<keyword evidence="6" id="KW-1185">Reference proteome</keyword>
<dbReference type="InterPro" id="IPR022885">
    <property type="entry name" value="NDH1_su_D/H"/>
</dbReference>
<protein>
    <recommendedName>
        <fullName evidence="2">NAD(P)H dehydrogenase subunit H</fullName>
    </recommendedName>
</protein>
<dbReference type="SUPFAM" id="SSF56762">
    <property type="entry name" value="HydB/Nqo4-like"/>
    <property type="match status" value="1"/>
</dbReference>
<feature type="region of interest" description="Disordered" evidence="3">
    <location>
        <begin position="158"/>
        <end position="246"/>
    </location>
</feature>
<dbReference type="GO" id="GO:0048038">
    <property type="term" value="F:quinone binding"/>
    <property type="evidence" value="ECO:0007669"/>
    <property type="project" value="InterPro"/>
</dbReference>
<evidence type="ECO:0000259" key="4">
    <source>
        <dbReference type="Pfam" id="PF00346"/>
    </source>
</evidence>
<feature type="domain" description="NADH-quinone oxidoreductase subunit D" evidence="4">
    <location>
        <begin position="11"/>
        <end position="73"/>
    </location>
</feature>
<dbReference type="InterPro" id="IPR001135">
    <property type="entry name" value="NADH_Q_OxRdtase_suD"/>
</dbReference>
<evidence type="ECO:0000256" key="2">
    <source>
        <dbReference type="ARBA" id="ARBA00031770"/>
    </source>
</evidence>
<dbReference type="GO" id="GO:0009535">
    <property type="term" value="C:chloroplast thylakoid membrane"/>
    <property type="evidence" value="ECO:0007669"/>
    <property type="project" value="TreeGrafter"/>
</dbReference>
<dbReference type="eggNOG" id="KOG2870">
    <property type="taxonomic scope" value="Eukaryota"/>
</dbReference>
<comment type="similarity">
    <text evidence="1">Belongs to the complex I 49 kDa subunit family.</text>
</comment>
<dbReference type="STRING" id="4536.A0A0E0I3F4"/>
<proteinExistence type="inferred from homology"/>
<feature type="region of interest" description="Disordered" evidence="3">
    <location>
        <begin position="311"/>
        <end position="330"/>
    </location>
</feature>